<organism evidence="2 3">
    <name type="scientific">Digitaria exilis</name>
    <dbReference type="NCBI Taxonomy" id="1010633"/>
    <lineage>
        <taxon>Eukaryota</taxon>
        <taxon>Viridiplantae</taxon>
        <taxon>Streptophyta</taxon>
        <taxon>Embryophyta</taxon>
        <taxon>Tracheophyta</taxon>
        <taxon>Spermatophyta</taxon>
        <taxon>Magnoliopsida</taxon>
        <taxon>Liliopsida</taxon>
        <taxon>Poales</taxon>
        <taxon>Poaceae</taxon>
        <taxon>PACMAD clade</taxon>
        <taxon>Panicoideae</taxon>
        <taxon>Panicodae</taxon>
        <taxon>Paniceae</taxon>
        <taxon>Anthephorinae</taxon>
        <taxon>Digitaria</taxon>
    </lineage>
</organism>
<dbReference type="InterPro" id="IPR011043">
    <property type="entry name" value="Gal_Oxase/kelch_b-propeller"/>
</dbReference>
<dbReference type="NCBIfam" id="TIGR01640">
    <property type="entry name" value="F_box_assoc_1"/>
    <property type="match status" value="1"/>
</dbReference>
<proteinExistence type="predicted"/>
<dbReference type="SUPFAM" id="SSF81383">
    <property type="entry name" value="F-box domain"/>
    <property type="match status" value="1"/>
</dbReference>
<evidence type="ECO:0000259" key="1">
    <source>
        <dbReference type="SMART" id="SM00256"/>
    </source>
</evidence>
<feature type="domain" description="F-box" evidence="1">
    <location>
        <begin position="22"/>
        <end position="62"/>
    </location>
</feature>
<dbReference type="InterPro" id="IPR055290">
    <property type="entry name" value="At3g26010-like"/>
</dbReference>
<accession>A0A835B547</accession>
<gene>
    <name evidence="2" type="ORF">HU200_046033</name>
</gene>
<dbReference type="InterPro" id="IPR056592">
    <property type="entry name" value="Beta-prop_At3g26010-like"/>
</dbReference>
<dbReference type="PANTHER" id="PTHR35546">
    <property type="entry name" value="F-BOX PROTEIN INTERACTION DOMAIN PROTEIN-RELATED"/>
    <property type="match status" value="1"/>
</dbReference>
<dbReference type="AlphaFoldDB" id="A0A835B547"/>
<dbReference type="Pfam" id="PF00646">
    <property type="entry name" value="F-box"/>
    <property type="match status" value="1"/>
</dbReference>
<dbReference type="OrthoDB" id="581708at2759"/>
<dbReference type="InterPro" id="IPR017451">
    <property type="entry name" value="F-box-assoc_interact_dom"/>
</dbReference>
<sequence>MAGRSGRKKRGGRQRRNPASELTEDLLVEILSRVPYKSLCRFRCVSRGWSMLISHPDHRRKLPQSLVGFFFASHDGNRYPESARHFVNVSSRDRRPPFIHPSLSFLPNPDCDYLQLLFSCNGLVLCSYYQPGAPVTYIVVNPATDKWVDVPVSPRWSDKPPTIVRLGFDPAISSHFHVFAFDIDSGGAADNVEGIVLGVDIYSSKTRLWSYKPCGSEIWMNSDSISRSVFLDGMLYMVALDHVVVAVDVDGKTWRVIDMPFRSLYSVEIIDLSQGRLHVTIIDNLPTTKLSIWILDHASEEWALKHASFHHNGMYPP</sequence>
<dbReference type="Gene3D" id="1.20.1280.50">
    <property type="match status" value="1"/>
</dbReference>
<evidence type="ECO:0000313" key="3">
    <source>
        <dbReference type="Proteomes" id="UP000636709"/>
    </source>
</evidence>
<comment type="caution">
    <text evidence="2">The sequence shown here is derived from an EMBL/GenBank/DDBJ whole genome shotgun (WGS) entry which is preliminary data.</text>
</comment>
<reference evidence="2" key="1">
    <citation type="submission" date="2020-07" db="EMBL/GenBank/DDBJ databases">
        <title>Genome sequence and genetic diversity analysis of an under-domesticated orphan crop, white fonio (Digitaria exilis).</title>
        <authorList>
            <person name="Bennetzen J.L."/>
            <person name="Chen S."/>
            <person name="Ma X."/>
            <person name="Wang X."/>
            <person name="Yssel A.E.J."/>
            <person name="Chaluvadi S.R."/>
            <person name="Johnson M."/>
            <person name="Gangashetty P."/>
            <person name="Hamidou F."/>
            <person name="Sanogo M.D."/>
            <person name="Zwaenepoel A."/>
            <person name="Wallace J."/>
            <person name="Van De Peer Y."/>
            <person name="Van Deynze A."/>
        </authorList>
    </citation>
    <scope>NUCLEOTIDE SEQUENCE</scope>
    <source>
        <tissue evidence="2">Leaves</tissue>
    </source>
</reference>
<evidence type="ECO:0000313" key="2">
    <source>
        <dbReference type="EMBL" id="KAF8679255.1"/>
    </source>
</evidence>
<dbReference type="EMBL" id="JACEFO010002125">
    <property type="protein sequence ID" value="KAF8679255.1"/>
    <property type="molecule type" value="Genomic_DNA"/>
</dbReference>
<protein>
    <recommendedName>
        <fullName evidence="1">F-box domain-containing protein</fullName>
    </recommendedName>
</protein>
<dbReference type="Pfam" id="PF24750">
    <property type="entry name" value="b-prop_At3g26010-like"/>
    <property type="match status" value="1"/>
</dbReference>
<dbReference type="SUPFAM" id="SSF50965">
    <property type="entry name" value="Galactose oxidase, central domain"/>
    <property type="match status" value="1"/>
</dbReference>
<dbReference type="Gramene" id="Dexi2B01G0032300.1">
    <property type="protein sequence ID" value="Dexi2B01G0032300.1:cds"/>
    <property type="gene ID" value="Dexi2B01G0032300"/>
</dbReference>
<dbReference type="PANTHER" id="PTHR35546:SF50">
    <property type="entry name" value="F-BOX DOMAIN-CONTAINING PROTEIN"/>
    <property type="match status" value="1"/>
</dbReference>
<dbReference type="CDD" id="cd22157">
    <property type="entry name" value="F-box_AtFBW1-like"/>
    <property type="match status" value="1"/>
</dbReference>
<dbReference type="InterPro" id="IPR036047">
    <property type="entry name" value="F-box-like_dom_sf"/>
</dbReference>
<dbReference type="SMART" id="SM00256">
    <property type="entry name" value="FBOX"/>
    <property type="match status" value="1"/>
</dbReference>
<dbReference type="InterPro" id="IPR001810">
    <property type="entry name" value="F-box_dom"/>
</dbReference>
<name>A0A835B547_9POAL</name>
<keyword evidence="3" id="KW-1185">Reference proteome</keyword>
<dbReference type="Proteomes" id="UP000636709">
    <property type="component" value="Unassembled WGS sequence"/>
</dbReference>